<sequence length="31" mass="3643">MHRHSNIFQILRLSKSDVMSLVSFCYLSNCL</sequence>
<evidence type="ECO:0000313" key="1">
    <source>
        <dbReference type="EMBL" id="DAE17404.1"/>
    </source>
</evidence>
<protein>
    <submittedName>
        <fullName evidence="1">Uncharacterized protein</fullName>
    </submittedName>
</protein>
<dbReference type="EMBL" id="BK015639">
    <property type="protein sequence ID" value="DAE17404.1"/>
    <property type="molecule type" value="Genomic_DNA"/>
</dbReference>
<reference evidence="1" key="1">
    <citation type="journal article" date="2021" name="Proc. Natl. Acad. Sci. U.S.A.">
        <title>A Catalog of Tens of Thousands of Viruses from Human Metagenomes Reveals Hidden Associations with Chronic Diseases.</title>
        <authorList>
            <person name="Tisza M.J."/>
            <person name="Buck C.B."/>
        </authorList>
    </citation>
    <scope>NUCLEOTIDE SEQUENCE</scope>
    <source>
        <strain evidence="1">Ctr2f5</strain>
    </source>
</reference>
<accession>A0A8S5QFU2</accession>
<organism evidence="1">
    <name type="scientific">Siphoviridae sp. ctr2f5</name>
    <dbReference type="NCBI Taxonomy" id="2825684"/>
    <lineage>
        <taxon>Viruses</taxon>
        <taxon>Duplodnaviria</taxon>
        <taxon>Heunggongvirae</taxon>
        <taxon>Uroviricota</taxon>
        <taxon>Caudoviricetes</taxon>
    </lineage>
</organism>
<name>A0A8S5QFU2_9CAUD</name>
<proteinExistence type="predicted"/>